<gene>
    <name evidence="1" type="ORF">SPIL2461_LOCUS15244</name>
</gene>
<dbReference type="OrthoDB" id="408451at2759"/>
<accession>A0A812UE53</accession>
<keyword evidence="2" id="KW-1185">Reference proteome</keyword>
<evidence type="ECO:0000313" key="1">
    <source>
        <dbReference type="EMBL" id="CAE7567185.1"/>
    </source>
</evidence>
<sequence length="121" mass="13916">MRPRVDGSLLVPKELVDQYKDPNTKEKVIAEFIGCGGVKEKFVEKTLKRIRRRETEKELWVEGEFVTEQEMAEELHLSPPRIAAIKEECQKHKGHVRPISTNSSESDRVSLMTYIPIVSPI</sequence>
<proteinExistence type="predicted"/>
<dbReference type="AlphaFoldDB" id="A0A812UE53"/>
<evidence type="ECO:0000313" key="2">
    <source>
        <dbReference type="Proteomes" id="UP000649617"/>
    </source>
</evidence>
<reference evidence="1" key="1">
    <citation type="submission" date="2021-02" db="EMBL/GenBank/DDBJ databases">
        <authorList>
            <person name="Dougan E. K."/>
            <person name="Rhodes N."/>
            <person name="Thang M."/>
            <person name="Chan C."/>
        </authorList>
    </citation>
    <scope>NUCLEOTIDE SEQUENCE</scope>
</reference>
<comment type="caution">
    <text evidence="1">The sequence shown here is derived from an EMBL/GenBank/DDBJ whole genome shotgun (WGS) entry which is preliminary data.</text>
</comment>
<protein>
    <submittedName>
        <fullName evidence="1">Uncharacterized protein</fullName>
    </submittedName>
</protein>
<dbReference type="EMBL" id="CAJNIZ010036714">
    <property type="protein sequence ID" value="CAE7567185.1"/>
    <property type="molecule type" value="Genomic_DNA"/>
</dbReference>
<dbReference type="Proteomes" id="UP000649617">
    <property type="component" value="Unassembled WGS sequence"/>
</dbReference>
<organism evidence="1 2">
    <name type="scientific">Symbiodinium pilosum</name>
    <name type="common">Dinoflagellate</name>
    <dbReference type="NCBI Taxonomy" id="2952"/>
    <lineage>
        <taxon>Eukaryota</taxon>
        <taxon>Sar</taxon>
        <taxon>Alveolata</taxon>
        <taxon>Dinophyceae</taxon>
        <taxon>Suessiales</taxon>
        <taxon>Symbiodiniaceae</taxon>
        <taxon>Symbiodinium</taxon>
    </lineage>
</organism>
<name>A0A812UE53_SYMPI</name>